<reference evidence="2" key="1">
    <citation type="journal article" date="2010" name="Nat. Biotechnol.">
        <title>Draft genome sequence of the oilseed species Ricinus communis.</title>
        <authorList>
            <person name="Chan A.P."/>
            <person name="Crabtree J."/>
            <person name="Zhao Q."/>
            <person name="Lorenzi H."/>
            <person name="Orvis J."/>
            <person name="Puiu D."/>
            <person name="Melake-Berhan A."/>
            <person name="Jones K.M."/>
            <person name="Redman J."/>
            <person name="Chen G."/>
            <person name="Cahoon E.B."/>
            <person name="Gedil M."/>
            <person name="Stanke M."/>
            <person name="Haas B.J."/>
            <person name="Wortman J.R."/>
            <person name="Fraser-Liggett C.M."/>
            <person name="Ravel J."/>
            <person name="Rabinowicz P.D."/>
        </authorList>
    </citation>
    <scope>NUCLEOTIDE SEQUENCE [LARGE SCALE GENOMIC DNA]</scope>
    <source>
        <strain evidence="2">cv. Hale</strain>
    </source>
</reference>
<evidence type="ECO:0000313" key="1">
    <source>
        <dbReference type="EMBL" id="EEF28414.1"/>
    </source>
</evidence>
<sequence>MKAKGKLRVRLISEELIGADNNENYGSNVNEELRDVREDARNFLRRKRRKEAEDGFIEVPLGEVGYCLQVMKGILRTLW</sequence>
<dbReference type="EMBL" id="EQ974650">
    <property type="protein sequence ID" value="EEF28414.1"/>
    <property type="molecule type" value="Genomic_DNA"/>
</dbReference>
<dbReference type="Proteomes" id="UP000008311">
    <property type="component" value="Unassembled WGS sequence"/>
</dbReference>
<name>B9T6U8_RICCO</name>
<dbReference type="AlphaFoldDB" id="B9T6U8"/>
<evidence type="ECO:0000313" key="2">
    <source>
        <dbReference type="Proteomes" id="UP000008311"/>
    </source>
</evidence>
<organism evidence="1 2">
    <name type="scientific">Ricinus communis</name>
    <name type="common">Castor bean</name>
    <dbReference type="NCBI Taxonomy" id="3988"/>
    <lineage>
        <taxon>Eukaryota</taxon>
        <taxon>Viridiplantae</taxon>
        <taxon>Streptophyta</taxon>
        <taxon>Embryophyta</taxon>
        <taxon>Tracheophyta</taxon>
        <taxon>Spermatophyta</taxon>
        <taxon>Magnoliopsida</taxon>
        <taxon>eudicotyledons</taxon>
        <taxon>Gunneridae</taxon>
        <taxon>Pentapetalae</taxon>
        <taxon>rosids</taxon>
        <taxon>fabids</taxon>
        <taxon>Malpighiales</taxon>
        <taxon>Euphorbiaceae</taxon>
        <taxon>Acalyphoideae</taxon>
        <taxon>Acalypheae</taxon>
        <taxon>Ricinus</taxon>
    </lineage>
</organism>
<keyword evidence="2" id="KW-1185">Reference proteome</keyword>
<accession>B9T6U8</accession>
<proteinExistence type="predicted"/>
<gene>
    <name evidence="1" type="ORF">RCOM_0055610</name>
</gene>
<protein>
    <submittedName>
        <fullName evidence="1">Uncharacterized protein</fullName>
    </submittedName>
</protein>
<dbReference type="InParanoid" id="B9T6U8"/>